<dbReference type="GO" id="GO:0031640">
    <property type="term" value="P:killing of cells of another organism"/>
    <property type="evidence" value="ECO:0007669"/>
    <property type="project" value="UniProtKB-KW"/>
</dbReference>
<evidence type="ECO:0000313" key="7">
    <source>
        <dbReference type="Proteomes" id="UP001223420"/>
    </source>
</evidence>
<evidence type="ECO:0000256" key="1">
    <source>
        <dbReference type="ARBA" id="ARBA00022529"/>
    </source>
</evidence>
<proteinExistence type="inferred from homology"/>
<dbReference type="RefSeq" id="WP_230366085.1">
    <property type="nucleotide sequence ID" value="NZ_JAJALK010000004.1"/>
</dbReference>
<organism evidence="6 7">
    <name type="scientific">Methylobacterium brachiatum</name>
    <dbReference type="NCBI Taxonomy" id="269660"/>
    <lineage>
        <taxon>Bacteria</taxon>
        <taxon>Pseudomonadati</taxon>
        <taxon>Pseudomonadota</taxon>
        <taxon>Alphaproteobacteria</taxon>
        <taxon>Hyphomicrobiales</taxon>
        <taxon>Methylobacteriaceae</taxon>
        <taxon>Methylobacterium</taxon>
    </lineage>
</organism>
<evidence type="ECO:0000313" key="6">
    <source>
        <dbReference type="EMBL" id="MDQ0543269.1"/>
    </source>
</evidence>
<dbReference type="EMBL" id="JAUSWL010000003">
    <property type="protein sequence ID" value="MDQ0543269.1"/>
    <property type="molecule type" value="Genomic_DNA"/>
</dbReference>
<evidence type="ECO:0000256" key="4">
    <source>
        <dbReference type="SAM" id="Coils"/>
    </source>
</evidence>
<keyword evidence="4" id="KW-0175">Coiled coil</keyword>
<dbReference type="GO" id="GO:0003796">
    <property type="term" value="F:lysozyme activity"/>
    <property type="evidence" value="ECO:0007669"/>
    <property type="project" value="UniProtKB-EC"/>
</dbReference>
<dbReference type="InterPro" id="IPR023346">
    <property type="entry name" value="Lysozyme-like_dom_sf"/>
</dbReference>
<feature type="region of interest" description="Disordered" evidence="5">
    <location>
        <begin position="546"/>
        <end position="566"/>
    </location>
</feature>
<evidence type="ECO:0000256" key="2">
    <source>
        <dbReference type="ARBA" id="ARBA00022638"/>
    </source>
</evidence>
<dbReference type="GO" id="GO:0009253">
    <property type="term" value="P:peptidoglycan catabolic process"/>
    <property type="evidence" value="ECO:0007669"/>
    <property type="project" value="InterPro"/>
</dbReference>
<accession>A0AAJ1WU41</accession>
<dbReference type="Pfam" id="PF00959">
    <property type="entry name" value="Phage_lysozyme"/>
    <property type="match status" value="1"/>
</dbReference>
<dbReference type="InterPro" id="IPR023347">
    <property type="entry name" value="Lysozyme_dom_sf"/>
</dbReference>
<evidence type="ECO:0000256" key="5">
    <source>
        <dbReference type="SAM" id="MobiDB-lite"/>
    </source>
</evidence>
<keyword evidence="1 3" id="KW-0929">Antimicrobial</keyword>
<comment type="catalytic activity">
    <reaction evidence="3">
        <text>Hydrolysis of (1-&gt;4)-beta-linkages between N-acetylmuramic acid and N-acetyl-D-glucosamine residues in a peptidoglycan and between N-acetyl-D-glucosamine residues in chitodextrins.</text>
        <dbReference type="EC" id="3.2.1.17"/>
    </reaction>
</comment>
<name>A0AAJ1WU41_9HYPH</name>
<dbReference type="Gene3D" id="1.10.530.40">
    <property type="match status" value="1"/>
</dbReference>
<protein>
    <recommendedName>
        <fullName evidence="3">Lysozyme</fullName>
        <ecNumber evidence="3">3.2.1.17</ecNumber>
    </recommendedName>
</protein>
<dbReference type="EC" id="3.2.1.17" evidence="3"/>
<dbReference type="SUPFAM" id="SSF53955">
    <property type="entry name" value="Lysozyme-like"/>
    <property type="match status" value="1"/>
</dbReference>
<comment type="caution">
    <text evidence="6">The sequence shown here is derived from an EMBL/GenBank/DDBJ whole genome shotgun (WGS) entry which is preliminary data.</text>
</comment>
<keyword evidence="3" id="KW-0326">Glycosidase</keyword>
<keyword evidence="2 3" id="KW-0081">Bacteriolytic enzyme</keyword>
<dbReference type="GO" id="GO:0016998">
    <property type="term" value="P:cell wall macromolecule catabolic process"/>
    <property type="evidence" value="ECO:0007669"/>
    <property type="project" value="InterPro"/>
</dbReference>
<gene>
    <name evidence="6" type="ORF">QO001_002195</name>
</gene>
<dbReference type="GO" id="GO:0042742">
    <property type="term" value="P:defense response to bacterium"/>
    <property type="evidence" value="ECO:0007669"/>
    <property type="project" value="UniProtKB-KW"/>
</dbReference>
<reference evidence="6" key="1">
    <citation type="submission" date="2023-07" db="EMBL/GenBank/DDBJ databases">
        <title>Genomic Encyclopedia of Type Strains, Phase IV (KMG-IV): sequencing the most valuable type-strain genomes for metagenomic binning, comparative biology and taxonomic classification.</title>
        <authorList>
            <person name="Goeker M."/>
        </authorList>
    </citation>
    <scope>NUCLEOTIDE SEQUENCE</scope>
    <source>
        <strain evidence="6">DSM 19569</strain>
    </source>
</reference>
<evidence type="ECO:0000256" key="3">
    <source>
        <dbReference type="RuleBase" id="RU003788"/>
    </source>
</evidence>
<feature type="coiled-coil region" evidence="4">
    <location>
        <begin position="349"/>
        <end position="383"/>
    </location>
</feature>
<sequence length="1058" mass="110381">MADDIRIRFGGDTGGIRTAADQAKGAIQSFATTARGQNAVARQSYDALKTAIDEANASLRQIQTSTANTSAVASQARAVAVLTAAYHGLRAADEAASDATGRSYAAAGTAISATATAARSGAAALAEYAFNALAGARALDVTALSTQGLTGAIERQRSAFQEWRRGSQIYGSGLLEVEGRAIAAAGNMDRLQAAAQARGFENATRMLQSFTLELTKVPGMTDQGAASIETMLAAVPNYTGAANASIVSLIAMMASSEDEAKQMASSLTAALRDPAAAGSGYLAALGGVSRELRTQFDLARQSGNANQMQAVLLSALVERARAYGNEMTRALQEQLQSFRVLGPLAGLFASRLRGQVDEANRVTDALEKQLATIERRNAALARTPLDAGQLADATAGLLSGTAQAGIDQAMGRIDLLRQRLQGATGDAAALIRQFEGFSSSAYRDSDGRFRVGFGSDTTTGADGRVSPVTADTVTTREDAERDLARRVVEFQAGAAAQVGAAWQGLSDRAKASLTSVAYNYGSLPSDVAAAGRSGNEGAIADAIRARSGNNGGVNAGRRNREADNITGGAPAEALRQQLDLRQQLQDRQAGGNALDREALATAQANAAGKRDEVAAQERANDALRHQLDATADLSARTALQTRLAQGEAALAEKRVALTRSEASLQTAEMETGSRERLQILNDALTVEQGLHARGTAAWNQLEAQKVANIRAVEQAEAQERATAEDTAYQNAKRVLDDRMRDIRQEAQERGLTFAERRAETSSVLAQIEDLERDHQRKLAEIWGQGTSQYRQAMAQLDRLSAESASRRAQAEREMQKAEYQDTKRTYEQIGSTLTGNVFSVIQGQTTIAQAARATALSIVQSYVQARVKLIADWLAGVSAHQAGEAAKTAATTAGVAVRTGAEETGAAASFATQAGAMVKSIMASASETFAGIFGFLSPLLGPAAVGPAAAGEATVAAAAAAIPSFAVGAWSLPNDMIAQVHQGEMIVPAGPAGALRAAMGGSPSPSLALNHTTQINVSALDGASVADFFQNHSRPLMRAINQAVRQGAHLGLSRIGPG</sequence>
<dbReference type="InterPro" id="IPR002196">
    <property type="entry name" value="Glyco_hydro_24"/>
</dbReference>
<dbReference type="Proteomes" id="UP001223420">
    <property type="component" value="Unassembled WGS sequence"/>
</dbReference>
<keyword evidence="3" id="KW-0378">Hydrolase</keyword>
<comment type="similarity">
    <text evidence="3">Belongs to the glycosyl hydrolase 24 family.</text>
</comment>
<dbReference type="AlphaFoldDB" id="A0AAJ1WU41"/>